<gene>
    <name evidence="1" type="ORF">A1355_15645</name>
</gene>
<dbReference type="Proteomes" id="UP000077628">
    <property type="component" value="Unassembled WGS sequence"/>
</dbReference>
<dbReference type="GO" id="GO:0003676">
    <property type="term" value="F:nucleic acid binding"/>
    <property type="evidence" value="ECO:0007669"/>
    <property type="project" value="InterPro"/>
</dbReference>
<organism evidence="1 2">
    <name type="scientific">Methylomonas koyamae</name>
    <dbReference type="NCBI Taxonomy" id="702114"/>
    <lineage>
        <taxon>Bacteria</taxon>
        <taxon>Pseudomonadati</taxon>
        <taxon>Pseudomonadota</taxon>
        <taxon>Gammaproteobacteria</taxon>
        <taxon>Methylococcales</taxon>
        <taxon>Methylococcaceae</taxon>
        <taxon>Methylomonas</taxon>
    </lineage>
</organism>
<dbReference type="EMBL" id="LUUK01000229">
    <property type="protein sequence ID" value="OAI11663.1"/>
    <property type="molecule type" value="Genomic_DNA"/>
</dbReference>
<evidence type="ECO:0000313" key="2">
    <source>
        <dbReference type="Proteomes" id="UP000077628"/>
    </source>
</evidence>
<dbReference type="RefSeq" id="WP_064031680.1">
    <property type="nucleotide sequence ID" value="NZ_LUUK01000229.1"/>
</dbReference>
<dbReference type="AlphaFoldDB" id="A0A177N2G9"/>
<reference evidence="2" key="1">
    <citation type="submission" date="2016-03" db="EMBL/GenBank/DDBJ databases">
        <authorList>
            <person name="Heylen K."/>
            <person name="De Vos P."/>
            <person name="Vekeman B."/>
        </authorList>
    </citation>
    <scope>NUCLEOTIDE SEQUENCE [LARGE SCALE GENOMIC DNA]</scope>
    <source>
        <strain evidence="2">R-45383</strain>
    </source>
</reference>
<accession>A0A177N2G9</accession>
<name>A0A177N2G9_9GAMM</name>
<dbReference type="SUPFAM" id="SSF54928">
    <property type="entry name" value="RNA-binding domain, RBD"/>
    <property type="match status" value="1"/>
</dbReference>
<evidence type="ECO:0008006" key="3">
    <source>
        <dbReference type="Google" id="ProtNLM"/>
    </source>
</evidence>
<comment type="caution">
    <text evidence="1">The sequence shown here is derived from an EMBL/GenBank/DDBJ whole genome shotgun (WGS) entry which is preliminary data.</text>
</comment>
<proteinExistence type="predicted"/>
<dbReference type="OrthoDB" id="5570803at2"/>
<sequence>MILFIRNVPASTHLSELEAYVAPALKRRFLFGGARILKAEILVILDKTTHTLEYHGLVHIDSDKVGLRAIKSLKGQRFKNKLVLVREYHNRNWHNDRRQTYQATQALADKRVADRRRGASLEFVKDISAIFSAPKTAARKLI</sequence>
<dbReference type="InterPro" id="IPR035979">
    <property type="entry name" value="RBD_domain_sf"/>
</dbReference>
<dbReference type="STRING" id="702114.A1355_15645"/>
<evidence type="ECO:0000313" key="1">
    <source>
        <dbReference type="EMBL" id="OAI11663.1"/>
    </source>
</evidence>
<keyword evidence="2" id="KW-1185">Reference proteome</keyword>
<protein>
    <recommendedName>
        <fullName evidence="3">RNA-binding protein</fullName>
    </recommendedName>
</protein>